<accession>A0A922SSF8</accession>
<dbReference type="SUPFAM" id="SSF57716">
    <property type="entry name" value="Glucocorticoid receptor-like (DNA-binding domain)"/>
    <property type="match status" value="1"/>
</dbReference>
<dbReference type="InterPro" id="IPR026516">
    <property type="entry name" value="THAP1/10"/>
</dbReference>
<keyword evidence="1" id="KW-0479">Metal-binding</keyword>
<dbReference type="SMART" id="SM00980">
    <property type="entry name" value="THAP"/>
    <property type="match status" value="1"/>
</dbReference>
<dbReference type="PANTHER" id="PTHR46600">
    <property type="entry name" value="THAP DOMAIN-CONTAINING"/>
    <property type="match status" value="1"/>
</dbReference>
<dbReference type="PANTHER" id="PTHR46600:SF11">
    <property type="entry name" value="THAP DOMAIN-CONTAINING PROTEIN 10"/>
    <property type="match status" value="1"/>
</dbReference>
<dbReference type="InterPro" id="IPR048365">
    <property type="entry name" value="TNP-like_RNaseH_N"/>
</dbReference>
<evidence type="ECO:0000313" key="7">
    <source>
        <dbReference type="EMBL" id="KAH9645499.1"/>
    </source>
</evidence>
<evidence type="ECO:0000259" key="6">
    <source>
        <dbReference type="PROSITE" id="PS50950"/>
    </source>
</evidence>
<proteinExistence type="predicted"/>
<gene>
    <name evidence="7" type="ORF">HF086_007015</name>
</gene>
<keyword evidence="2 5" id="KW-0863">Zinc-finger</keyword>
<dbReference type="InterPro" id="IPR006612">
    <property type="entry name" value="THAP_Znf"/>
</dbReference>
<dbReference type="Gene3D" id="6.20.210.20">
    <property type="entry name" value="THAP domain"/>
    <property type="match status" value="1"/>
</dbReference>
<reference evidence="7" key="1">
    <citation type="journal article" date="2021" name="G3 (Bethesda)">
        <title>Genome and transcriptome analysis of the beet armyworm Spodoptera exigua reveals targets for pest control. .</title>
        <authorList>
            <person name="Simon S."/>
            <person name="Breeschoten T."/>
            <person name="Jansen H.J."/>
            <person name="Dirks R.P."/>
            <person name="Schranz M.E."/>
            <person name="Ros V.I.D."/>
        </authorList>
    </citation>
    <scope>NUCLEOTIDE SEQUENCE</scope>
    <source>
        <strain evidence="7">TB_SE_WUR_2020</strain>
    </source>
</reference>
<dbReference type="Proteomes" id="UP000814243">
    <property type="component" value="Unassembled WGS sequence"/>
</dbReference>
<dbReference type="Pfam" id="PF05485">
    <property type="entry name" value="THAP"/>
    <property type="match status" value="1"/>
</dbReference>
<keyword evidence="3" id="KW-0862">Zinc</keyword>
<dbReference type="Pfam" id="PF12017">
    <property type="entry name" value="Tnp_P_element"/>
    <property type="match status" value="1"/>
</dbReference>
<feature type="domain" description="THAP-type" evidence="6">
    <location>
        <begin position="1"/>
        <end position="83"/>
    </location>
</feature>
<evidence type="ECO:0000256" key="3">
    <source>
        <dbReference type="ARBA" id="ARBA00022833"/>
    </source>
</evidence>
<dbReference type="SMART" id="SM00692">
    <property type="entry name" value="DM3"/>
    <property type="match status" value="1"/>
</dbReference>
<protein>
    <recommendedName>
        <fullName evidence="6">THAP-type domain-containing protein</fullName>
    </recommendedName>
</protein>
<dbReference type="AlphaFoldDB" id="A0A922SSF8"/>
<dbReference type="GO" id="GO:0008270">
    <property type="term" value="F:zinc ion binding"/>
    <property type="evidence" value="ECO:0007669"/>
    <property type="project" value="UniProtKB-KW"/>
</dbReference>
<evidence type="ECO:0000256" key="5">
    <source>
        <dbReference type="PROSITE-ProRule" id="PRU00309"/>
    </source>
</evidence>
<keyword evidence="4 5" id="KW-0238">DNA-binding</keyword>
<dbReference type="PROSITE" id="PS50950">
    <property type="entry name" value="ZF_THAP"/>
    <property type="match status" value="1"/>
</dbReference>
<comment type="caution">
    <text evidence="7">The sequence shown here is derived from an EMBL/GenBank/DDBJ whole genome shotgun (WGS) entry which is preliminary data.</text>
</comment>
<evidence type="ECO:0000256" key="1">
    <source>
        <dbReference type="ARBA" id="ARBA00022723"/>
    </source>
</evidence>
<dbReference type="InterPro" id="IPR021896">
    <property type="entry name" value="THAP9-like_HTH"/>
</dbReference>
<dbReference type="EMBL" id="JACEFF010000034">
    <property type="protein sequence ID" value="KAH9645499.1"/>
    <property type="molecule type" value="Genomic_DNA"/>
</dbReference>
<dbReference type="Pfam" id="PF21787">
    <property type="entry name" value="TNP-like_RNaseH_N"/>
    <property type="match status" value="1"/>
</dbReference>
<evidence type="ECO:0000256" key="2">
    <source>
        <dbReference type="ARBA" id="ARBA00022771"/>
    </source>
</evidence>
<name>A0A922SSF8_SPOEX</name>
<evidence type="ECO:0000256" key="4">
    <source>
        <dbReference type="ARBA" id="ARBA00023125"/>
    </source>
</evidence>
<dbReference type="InterPro" id="IPR038441">
    <property type="entry name" value="THAP_Znf_sf"/>
</dbReference>
<sequence length="454" mass="51842">MAKKICSVLECLNTNVSKPTISFFSLPKEPERRAIWLQRISREELLNKPAHSYVVCEEHFDPKSIERKPDRKRLRKGAVPSLKLPEIRTVTSETQTEIREVVSKYTQTDFYVLKLATGAQTPNYLQKSLPSVTKLKLELSKCKKQMKSLSSNHLNKDTFHKLCDKFLTKPLAEIVKAQTKLKHHGKGNRYSGKYKQFCINLYYTSPQAYKLLEEALCLPNLKTLAKHSIPISTEVNEQLMTTLQAKVSSMSNSEKICSVVVDCISLKTCLFYNISLDKIIGLQEVNGAQTSVLAKKALVVIIRGIFGNWQQPIGFALLGECKDSDEISDWIEYLLEKLVDVGLDIRTFVSDLGSELLSEEKRNMISSDCPYFHIKNRKIYYIIDALHLMKSLRNNLMVNDFHFDGSVAKYEHILQFYESEKNKSLRLAPKLSESHIKPSNFEKTQGSLCYGVVE</sequence>
<dbReference type="GO" id="GO:0043565">
    <property type="term" value="F:sequence-specific DNA binding"/>
    <property type="evidence" value="ECO:0007669"/>
    <property type="project" value="InterPro"/>
</dbReference>
<organism evidence="7 8">
    <name type="scientific">Spodoptera exigua</name>
    <name type="common">Beet armyworm</name>
    <name type="synonym">Noctua fulgens</name>
    <dbReference type="NCBI Taxonomy" id="7107"/>
    <lineage>
        <taxon>Eukaryota</taxon>
        <taxon>Metazoa</taxon>
        <taxon>Ecdysozoa</taxon>
        <taxon>Arthropoda</taxon>
        <taxon>Hexapoda</taxon>
        <taxon>Insecta</taxon>
        <taxon>Pterygota</taxon>
        <taxon>Neoptera</taxon>
        <taxon>Endopterygota</taxon>
        <taxon>Lepidoptera</taxon>
        <taxon>Glossata</taxon>
        <taxon>Ditrysia</taxon>
        <taxon>Noctuoidea</taxon>
        <taxon>Noctuidae</taxon>
        <taxon>Amphipyrinae</taxon>
        <taxon>Spodoptera</taxon>
    </lineage>
</organism>
<evidence type="ECO:0000313" key="8">
    <source>
        <dbReference type="Proteomes" id="UP000814243"/>
    </source>
</evidence>